<dbReference type="eggNOG" id="COG0576">
    <property type="taxonomic scope" value="Bacteria"/>
</dbReference>
<evidence type="ECO:0000256" key="13">
    <source>
        <dbReference type="SAM" id="MobiDB-lite"/>
    </source>
</evidence>
<keyword evidence="5 10" id="KW-0346">Stress response</keyword>
<dbReference type="Proteomes" id="UP000005801">
    <property type="component" value="Unassembled WGS sequence"/>
</dbReference>
<comment type="subunit">
    <text evidence="3 10">Homodimer.</text>
</comment>
<dbReference type="FunFam" id="2.30.22.10:FF:000001">
    <property type="entry name" value="Protein GrpE"/>
    <property type="match status" value="1"/>
</dbReference>
<sequence length="243" mass="25923">MSGDQDASEPQASNPIEQAMREAEEAVDKVRAARDDDEDADLIDIEADLDGGEAEAEGEDAPAPDPVAELEAELAAAQAETAAMKDKWLRAIADHENYKKRVKRDIDDAVHRAVQNLLSSFLPIGDNLERALSVAPADANDQLVKGIGMVQQEFFSALAKQGITPVETLGKPFDPNVHDALQQIDSPDYPPGVVAIEYEKGYRRGDKLLRPARVVVAGPGSTGEAPDASEGEGSDADAEPEAN</sequence>
<evidence type="ECO:0000256" key="12">
    <source>
        <dbReference type="RuleBase" id="RU004478"/>
    </source>
</evidence>
<comment type="subcellular location">
    <subcellularLocation>
        <location evidence="1 10">Cytoplasm</location>
    </subcellularLocation>
</comment>
<comment type="caution">
    <text evidence="14">The sequence shown here is derived from an EMBL/GenBank/DDBJ whole genome shotgun (WGS) entry which is preliminary data.</text>
</comment>
<feature type="region of interest" description="Disordered" evidence="13">
    <location>
        <begin position="1"/>
        <end position="64"/>
    </location>
</feature>
<evidence type="ECO:0000256" key="8">
    <source>
        <dbReference type="ARBA" id="ARBA00072274"/>
    </source>
</evidence>
<evidence type="ECO:0000256" key="6">
    <source>
        <dbReference type="ARBA" id="ARBA00023186"/>
    </source>
</evidence>
<evidence type="ECO:0000256" key="9">
    <source>
        <dbReference type="ARBA" id="ARBA00076414"/>
    </source>
</evidence>
<dbReference type="PRINTS" id="PR00773">
    <property type="entry name" value="GRPEPROTEIN"/>
</dbReference>
<keyword evidence="4 10" id="KW-0963">Cytoplasm</keyword>
<dbReference type="PANTHER" id="PTHR21237:SF23">
    <property type="entry name" value="GRPE PROTEIN HOMOLOG, MITOCHONDRIAL"/>
    <property type="match status" value="1"/>
</dbReference>
<dbReference type="CDD" id="cd00446">
    <property type="entry name" value="GrpE"/>
    <property type="match status" value="1"/>
</dbReference>
<dbReference type="Gene3D" id="3.90.20.20">
    <property type="match status" value="1"/>
</dbReference>
<accession>A6G320</accession>
<evidence type="ECO:0000313" key="14">
    <source>
        <dbReference type="EMBL" id="EDM79645.1"/>
    </source>
</evidence>
<name>A6G320_9BACT</name>
<comment type="function">
    <text evidence="7 10 11">Participates actively in the response to hyperosmotic and heat shock by preventing the aggregation of stress-denatured proteins, in association with DnaK and GrpE. It is the nucleotide exchange factor for DnaK and may function as a thermosensor. Unfolded proteins bind initially to DnaJ; upon interaction with the DnaJ-bound protein, DnaK hydrolyzes its bound ATP, resulting in the formation of a stable complex. GrpE releases ADP from DnaK; ATP binding to DnaK triggers the release of the substrate protein, thus completing the reaction cycle. Several rounds of ATP-dependent interactions between DnaJ, DnaK and GrpE are required for fully efficient folding.</text>
</comment>
<dbReference type="STRING" id="391625.PPSIR1_16325"/>
<dbReference type="PANTHER" id="PTHR21237">
    <property type="entry name" value="GRPE PROTEIN"/>
    <property type="match status" value="1"/>
</dbReference>
<dbReference type="SUPFAM" id="SSF58014">
    <property type="entry name" value="Coiled-coil domain of nucleotide exchange factor GrpE"/>
    <property type="match status" value="1"/>
</dbReference>
<feature type="compositionally biased region" description="Acidic residues" evidence="13">
    <location>
        <begin position="35"/>
        <end position="64"/>
    </location>
</feature>
<dbReference type="OrthoDB" id="9789811at2"/>
<organism evidence="14 15">
    <name type="scientific">Plesiocystis pacifica SIR-1</name>
    <dbReference type="NCBI Taxonomy" id="391625"/>
    <lineage>
        <taxon>Bacteria</taxon>
        <taxon>Pseudomonadati</taxon>
        <taxon>Myxococcota</taxon>
        <taxon>Polyangia</taxon>
        <taxon>Nannocystales</taxon>
        <taxon>Nannocystaceae</taxon>
        <taxon>Plesiocystis</taxon>
    </lineage>
</organism>
<dbReference type="InterPro" id="IPR009012">
    <property type="entry name" value="GrpE_head"/>
</dbReference>
<dbReference type="HAMAP" id="MF_01151">
    <property type="entry name" value="GrpE"/>
    <property type="match status" value="1"/>
</dbReference>
<dbReference type="EMBL" id="ABCS01000017">
    <property type="protein sequence ID" value="EDM79645.1"/>
    <property type="molecule type" value="Genomic_DNA"/>
</dbReference>
<dbReference type="Pfam" id="PF01025">
    <property type="entry name" value="GrpE"/>
    <property type="match status" value="1"/>
</dbReference>
<evidence type="ECO:0000256" key="10">
    <source>
        <dbReference type="HAMAP-Rule" id="MF_01151"/>
    </source>
</evidence>
<dbReference type="GO" id="GO:0042803">
    <property type="term" value="F:protein homodimerization activity"/>
    <property type="evidence" value="ECO:0007669"/>
    <property type="project" value="InterPro"/>
</dbReference>
<keyword evidence="15" id="KW-1185">Reference proteome</keyword>
<proteinExistence type="inferred from homology"/>
<evidence type="ECO:0000313" key="15">
    <source>
        <dbReference type="Proteomes" id="UP000005801"/>
    </source>
</evidence>
<evidence type="ECO:0000256" key="1">
    <source>
        <dbReference type="ARBA" id="ARBA00004496"/>
    </source>
</evidence>
<dbReference type="InterPro" id="IPR000740">
    <property type="entry name" value="GrpE"/>
</dbReference>
<reference evidence="14 15" key="1">
    <citation type="submission" date="2007-06" db="EMBL/GenBank/DDBJ databases">
        <authorList>
            <person name="Shimkets L."/>
            <person name="Ferriera S."/>
            <person name="Johnson J."/>
            <person name="Kravitz S."/>
            <person name="Beeson K."/>
            <person name="Sutton G."/>
            <person name="Rogers Y.-H."/>
            <person name="Friedman R."/>
            <person name="Frazier M."/>
            <person name="Venter J.C."/>
        </authorList>
    </citation>
    <scope>NUCLEOTIDE SEQUENCE [LARGE SCALE GENOMIC DNA]</scope>
    <source>
        <strain evidence="14 15">SIR-1</strain>
    </source>
</reference>
<evidence type="ECO:0000256" key="5">
    <source>
        <dbReference type="ARBA" id="ARBA00023016"/>
    </source>
</evidence>
<dbReference type="PROSITE" id="PS01071">
    <property type="entry name" value="GRPE"/>
    <property type="match status" value="1"/>
</dbReference>
<dbReference type="GO" id="GO:0000774">
    <property type="term" value="F:adenyl-nucleotide exchange factor activity"/>
    <property type="evidence" value="ECO:0007669"/>
    <property type="project" value="InterPro"/>
</dbReference>
<feature type="region of interest" description="Disordered" evidence="13">
    <location>
        <begin position="216"/>
        <end position="243"/>
    </location>
</feature>
<dbReference type="InterPro" id="IPR013805">
    <property type="entry name" value="GrpE_CC"/>
</dbReference>
<evidence type="ECO:0000256" key="7">
    <source>
        <dbReference type="ARBA" id="ARBA00053401"/>
    </source>
</evidence>
<dbReference type="GO" id="GO:0005737">
    <property type="term" value="C:cytoplasm"/>
    <property type="evidence" value="ECO:0007669"/>
    <property type="project" value="UniProtKB-SubCell"/>
</dbReference>
<dbReference type="GO" id="GO:0006457">
    <property type="term" value="P:protein folding"/>
    <property type="evidence" value="ECO:0007669"/>
    <property type="project" value="InterPro"/>
</dbReference>
<dbReference type="GO" id="GO:0051087">
    <property type="term" value="F:protein-folding chaperone binding"/>
    <property type="evidence" value="ECO:0007669"/>
    <property type="project" value="InterPro"/>
</dbReference>
<dbReference type="SUPFAM" id="SSF51064">
    <property type="entry name" value="Head domain of nucleotide exchange factor GrpE"/>
    <property type="match status" value="1"/>
</dbReference>
<feature type="compositionally biased region" description="Acidic residues" evidence="13">
    <location>
        <begin position="227"/>
        <end position="243"/>
    </location>
</feature>
<dbReference type="AlphaFoldDB" id="A6G320"/>
<dbReference type="RefSeq" id="WP_006971119.1">
    <property type="nucleotide sequence ID" value="NZ_ABCS01000017.1"/>
</dbReference>
<evidence type="ECO:0000256" key="4">
    <source>
        <dbReference type="ARBA" id="ARBA00022490"/>
    </source>
</evidence>
<dbReference type="Gene3D" id="2.30.22.10">
    <property type="entry name" value="Head domain of nucleotide exchange factor GrpE"/>
    <property type="match status" value="1"/>
</dbReference>
<dbReference type="GO" id="GO:0051082">
    <property type="term" value="F:unfolded protein binding"/>
    <property type="evidence" value="ECO:0007669"/>
    <property type="project" value="TreeGrafter"/>
</dbReference>
<feature type="compositionally biased region" description="Basic and acidic residues" evidence="13">
    <location>
        <begin position="19"/>
        <end position="34"/>
    </location>
</feature>
<evidence type="ECO:0000256" key="2">
    <source>
        <dbReference type="ARBA" id="ARBA00009054"/>
    </source>
</evidence>
<keyword evidence="6 10" id="KW-0143">Chaperone</keyword>
<evidence type="ECO:0000256" key="11">
    <source>
        <dbReference type="RuleBase" id="RU000639"/>
    </source>
</evidence>
<evidence type="ECO:0000256" key="3">
    <source>
        <dbReference type="ARBA" id="ARBA00011738"/>
    </source>
</evidence>
<comment type="similarity">
    <text evidence="2 10 12">Belongs to the GrpE family.</text>
</comment>
<gene>
    <name evidence="10" type="primary">grpE</name>
    <name evidence="14" type="ORF">PPSIR1_16325</name>
</gene>
<protein>
    <recommendedName>
        <fullName evidence="8 10">Protein GrpE</fullName>
    </recommendedName>
    <alternativeName>
        <fullName evidence="9 10">HSP-70 cofactor</fullName>
    </alternativeName>
</protein>